<accession>A0A699GX32</accession>
<evidence type="ECO:0000256" key="1">
    <source>
        <dbReference type="SAM" id="MobiDB-lite"/>
    </source>
</evidence>
<dbReference type="GO" id="GO:0003964">
    <property type="term" value="F:RNA-directed DNA polymerase activity"/>
    <property type="evidence" value="ECO:0007669"/>
    <property type="project" value="UniProtKB-KW"/>
</dbReference>
<feature type="region of interest" description="Disordered" evidence="1">
    <location>
        <begin position="294"/>
        <end position="326"/>
    </location>
</feature>
<evidence type="ECO:0000313" key="2">
    <source>
        <dbReference type="EMBL" id="GEW79190.1"/>
    </source>
</evidence>
<feature type="compositionally biased region" description="Low complexity" evidence="1">
    <location>
        <begin position="306"/>
        <end position="315"/>
    </location>
</feature>
<dbReference type="PANTHER" id="PTHR33067:SF9">
    <property type="entry name" value="RNA-DIRECTED DNA POLYMERASE"/>
    <property type="match status" value="1"/>
</dbReference>
<keyword evidence="2" id="KW-0808">Transferase</keyword>
<dbReference type="AlphaFoldDB" id="A0A699GX32"/>
<protein>
    <submittedName>
        <fullName evidence="2">Reverse transcriptase domain-containing protein</fullName>
    </submittedName>
</protein>
<name>A0A699GX32_TANCI</name>
<gene>
    <name evidence="2" type="ORF">Tci_251166</name>
</gene>
<feature type="non-terminal residue" evidence="2">
    <location>
        <position position="326"/>
    </location>
</feature>
<organism evidence="2">
    <name type="scientific">Tanacetum cinerariifolium</name>
    <name type="common">Dalmatian daisy</name>
    <name type="synonym">Chrysanthemum cinerariifolium</name>
    <dbReference type="NCBI Taxonomy" id="118510"/>
    <lineage>
        <taxon>Eukaryota</taxon>
        <taxon>Viridiplantae</taxon>
        <taxon>Streptophyta</taxon>
        <taxon>Embryophyta</taxon>
        <taxon>Tracheophyta</taxon>
        <taxon>Spermatophyta</taxon>
        <taxon>Magnoliopsida</taxon>
        <taxon>eudicotyledons</taxon>
        <taxon>Gunneridae</taxon>
        <taxon>Pentapetalae</taxon>
        <taxon>asterids</taxon>
        <taxon>campanulids</taxon>
        <taxon>Asterales</taxon>
        <taxon>Asteraceae</taxon>
        <taxon>Asteroideae</taxon>
        <taxon>Anthemideae</taxon>
        <taxon>Anthemidinae</taxon>
        <taxon>Tanacetum</taxon>
    </lineage>
</organism>
<dbReference type="PANTHER" id="PTHR33067">
    <property type="entry name" value="RNA-DIRECTED DNA POLYMERASE-RELATED"/>
    <property type="match status" value="1"/>
</dbReference>
<dbReference type="InterPro" id="IPR021109">
    <property type="entry name" value="Peptidase_aspartic_dom_sf"/>
</dbReference>
<proteinExistence type="predicted"/>
<dbReference type="CDD" id="cd00303">
    <property type="entry name" value="retropepsin_like"/>
    <property type="match status" value="1"/>
</dbReference>
<reference evidence="2" key="1">
    <citation type="journal article" date="2019" name="Sci. Rep.">
        <title>Draft genome of Tanacetum cinerariifolium, the natural source of mosquito coil.</title>
        <authorList>
            <person name="Yamashiro T."/>
            <person name="Shiraishi A."/>
            <person name="Satake H."/>
            <person name="Nakayama K."/>
        </authorList>
    </citation>
    <scope>NUCLEOTIDE SEQUENCE</scope>
</reference>
<comment type="caution">
    <text evidence="2">The sequence shown here is derived from an EMBL/GenBank/DDBJ whole genome shotgun (WGS) entry which is preliminary data.</text>
</comment>
<keyword evidence="2" id="KW-0548">Nucleotidyltransferase</keyword>
<sequence length="326" mass="36863">MVMMMLVAAVGGDSRGVDRSGLESCTALADLGANINLMPLPVWKKLSIPDLTPTRMTLELATRSIAYPTGIAKDVFMQVGKFTFPADFVVVEYDVDPRVPLIIRRPFLRTTCALVNVHGEELILRDVDEKLIFHADSTSKHPHKHGNESINMINFIDITCEDRFPEEFVDELALLNPFPSGNKDENFDLEADLRKIEYFLNQDPSTESDIEIIDPIPKKFTDEPAIDYSPSQGDDDEDLFDFKSDNDEWNQIFYGDCYKDIDSEKDKNKDSKIKLLIVEDHIVESYDLLPQLLDNDSTLPKESSESSEIASLSSSPFENEDKVFNP</sequence>
<dbReference type="EMBL" id="BKCJ010074171">
    <property type="protein sequence ID" value="GEW79190.1"/>
    <property type="molecule type" value="Genomic_DNA"/>
</dbReference>
<keyword evidence="2" id="KW-0695">RNA-directed DNA polymerase</keyword>
<dbReference type="Gene3D" id="2.40.70.10">
    <property type="entry name" value="Acid Proteases"/>
    <property type="match status" value="1"/>
</dbReference>